<feature type="domain" description="Glycoside hydrolase family 2 catalytic" evidence="1">
    <location>
        <begin position="101"/>
        <end position="222"/>
    </location>
</feature>
<accession>A0A9X2L079</accession>
<sequence>MLLIAVFSCGPEECEKHSASVHIEETEEGYRLIRNGKPYFINGAAAEKTYLKELKEAGANTARIYDTINLKRTLDQAQLLDLAIVADIPMPKFNNASEYYVNDSLFGLVKTNVKRVVMQHRNHPALLYWNLGNELYYPYFHQDTEPISRYNELIDMIHELDPNHPVSTTTIGANKLRVLSIEAMSPQLDFISFNSFGVLSMFSSKLKPITPIWDGPHVITEWGVNGPWEAEVTAWDVPIEETSTKKAEQVRERYKSYLEPIKNEGSLGSFIFYWGKKNEYTPSWYSLFGPNRLKTEAIHEMTNIWKNQNRPFPGPQLEYIMLNQKGAKDDIVLAPEETAVTEIFFTEEMKTENLEVRWEIRKESWFQFGISEVIADTGFRIEGNKMTFKTPADEGPYRLFLYLTNSTDYYATANIPFFVLSTADEK</sequence>
<keyword evidence="3" id="KW-1185">Reference proteome</keyword>
<protein>
    <recommendedName>
        <fullName evidence="1">Glycoside hydrolase family 2 catalytic domain-containing protein</fullName>
    </recommendedName>
</protein>
<evidence type="ECO:0000313" key="3">
    <source>
        <dbReference type="Proteomes" id="UP001155280"/>
    </source>
</evidence>
<reference evidence="2" key="1">
    <citation type="submission" date="2022-07" db="EMBL/GenBank/DDBJ databases">
        <title>Gramela sediminis sp. nov., isolated from deep-sea sediment of the Indian Ocean.</title>
        <authorList>
            <person name="Shi H."/>
        </authorList>
    </citation>
    <scope>NUCLEOTIDE SEQUENCE</scope>
    <source>
        <strain evidence="2">GC03-9</strain>
    </source>
</reference>
<dbReference type="InterPro" id="IPR006103">
    <property type="entry name" value="Glyco_hydro_2_cat"/>
</dbReference>
<evidence type="ECO:0000259" key="1">
    <source>
        <dbReference type="Pfam" id="PF02836"/>
    </source>
</evidence>
<gene>
    <name evidence="2" type="ORF">MKO06_16490</name>
</gene>
<name>A0A9X2L079_9FLAO</name>
<dbReference type="GO" id="GO:0005975">
    <property type="term" value="P:carbohydrate metabolic process"/>
    <property type="evidence" value="ECO:0007669"/>
    <property type="project" value="InterPro"/>
</dbReference>
<dbReference type="Pfam" id="PF02836">
    <property type="entry name" value="Glyco_hydro_2_C"/>
    <property type="match status" value="1"/>
</dbReference>
<organism evidence="2 3">
    <name type="scientific">Christiangramia oceanisediminis</name>
    <dbReference type="NCBI Taxonomy" id="2920386"/>
    <lineage>
        <taxon>Bacteria</taxon>
        <taxon>Pseudomonadati</taxon>
        <taxon>Bacteroidota</taxon>
        <taxon>Flavobacteriia</taxon>
        <taxon>Flavobacteriales</taxon>
        <taxon>Flavobacteriaceae</taxon>
        <taxon>Christiangramia</taxon>
    </lineage>
</organism>
<dbReference type="GO" id="GO:0004553">
    <property type="term" value="F:hydrolase activity, hydrolyzing O-glycosyl compounds"/>
    <property type="evidence" value="ECO:0007669"/>
    <property type="project" value="InterPro"/>
</dbReference>
<dbReference type="EMBL" id="JANCNS010000003">
    <property type="protein sequence ID" value="MCP9201510.1"/>
    <property type="molecule type" value="Genomic_DNA"/>
</dbReference>
<dbReference type="RefSeq" id="WP_241552363.1">
    <property type="nucleotide sequence ID" value="NZ_JANCNS010000003.1"/>
</dbReference>
<dbReference type="Proteomes" id="UP001155280">
    <property type="component" value="Unassembled WGS sequence"/>
</dbReference>
<dbReference type="SUPFAM" id="SSF51445">
    <property type="entry name" value="(Trans)glycosidases"/>
    <property type="match status" value="1"/>
</dbReference>
<dbReference type="InterPro" id="IPR017853">
    <property type="entry name" value="GH"/>
</dbReference>
<comment type="caution">
    <text evidence="2">The sequence shown here is derived from an EMBL/GenBank/DDBJ whole genome shotgun (WGS) entry which is preliminary data.</text>
</comment>
<dbReference type="Gene3D" id="3.20.20.80">
    <property type="entry name" value="Glycosidases"/>
    <property type="match status" value="1"/>
</dbReference>
<dbReference type="AlphaFoldDB" id="A0A9X2L079"/>
<evidence type="ECO:0000313" key="2">
    <source>
        <dbReference type="EMBL" id="MCP9201510.1"/>
    </source>
</evidence>
<proteinExistence type="predicted"/>